<evidence type="ECO:0000313" key="3">
    <source>
        <dbReference type="Proteomes" id="UP000054359"/>
    </source>
</evidence>
<dbReference type="STRING" id="407821.A0A087UE72"/>
<feature type="non-terminal residue" evidence="2">
    <location>
        <position position="112"/>
    </location>
</feature>
<reference evidence="2 3" key="1">
    <citation type="submission" date="2013-11" db="EMBL/GenBank/DDBJ databases">
        <title>Genome sequencing of Stegodyphus mimosarum.</title>
        <authorList>
            <person name="Bechsgaard J."/>
        </authorList>
    </citation>
    <scope>NUCLEOTIDE SEQUENCE [LARGE SCALE GENOMIC DNA]</scope>
</reference>
<accession>A0A087UE72</accession>
<sequence length="112" mass="12498">MPAVLLDRLPLPSLQAYTVGSVLLLACSVHYAVQVTSQIGLNFNGTEVGSDNGFTFKNSTPGIRPDISFGDVLFERVFIRRSIEVLYFMLQEPMCIWTLINMAYCCFILIGK</sequence>
<organism evidence="2 3">
    <name type="scientific">Stegodyphus mimosarum</name>
    <name type="common">African social velvet spider</name>
    <dbReference type="NCBI Taxonomy" id="407821"/>
    <lineage>
        <taxon>Eukaryota</taxon>
        <taxon>Metazoa</taxon>
        <taxon>Ecdysozoa</taxon>
        <taxon>Arthropoda</taxon>
        <taxon>Chelicerata</taxon>
        <taxon>Arachnida</taxon>
        <taxon>Araneae</taxon>
        <taxon>Araneomorphae</taxon>
        <taxon>Entelegynae</taxon>
        <taxon>Eresoidea</taxon>
        <taxon>Eresidae</taxon>
        <taxon>Stegodyphus</taxon>
    </lineage>
</organism>
<gene>
    <name evidence="2" type="ORF">X975_22629</name>
</gene>
<name>A0A087UE72_STEMI</name>
<keyword evidence="1" id="KW-1133">Transmembrane helix</keyword>
<dbReference type="Proteomes" id="UP000054359">
    <property type="component" value="Unassembled WGS sequence"/>
</dbReference>
<evidence type="ECO:0000256" key="1">
    <source>
        <dbReference type="SAM" id="Phobius"/>
    </source>
</evidence>
<proteinExistence type="predicted"/>
<evidence type="ECO:0000313" key="2">
    <source>
        <dbReference type="EMBL" id="KFM75661.1"/>
    </source>
</evidence>
<protein>
    <submittedName>
        <fullName evidence="2">Uncharacterized protein</fullName>
    </submittedName>
</protein>
<dbReference type="AlphaFoldDB" id="A0A087UE72"/>
<feature type="transmembrane region" description="Helical" evidence="1">
    <location>
        <begin position="85"/>
        <end position="110"/>
    </location>
</feature>
<keyword evidence="1" id="KW-0472">Membrane</keyword>
<dbReference type="OrthoDB" id="3824970at2759"/>
<keyword evidence="3" id="KW-1185">Reference proteome</keyword>
<keyword evidence="1" id="KW-0812">Transmembrane</keyword>
<dbReference type="OMA" id="EPLCMWV"/>
<dbReference type="EMBL" id="KK119418">
    <property type="protein sequence ID" value="KFM75661.1"/>
    <property type="molecule type" value="Genomic_DNA"/>
</dbReference>